<reference evidence="3 4" key="2">
    <citation type="submission" date="2018-03" db="EMBL/GenBank/DDBJ databases">
        <title>The ancient ancestry and fast evolution of plastids.</title>
        <authorList>
            <person name="Moore K.R."/>
            <person name="Magnabosco C."/>
            <person name="Momper L."/>
            <person name="Gold D.A."/>
            <person name="Bosak T."/>
            <person name="Fournier G.P."/>
        </authorList>
    </citation>
    <scope>NUCLEOTIDE SEQUENCE [LARGE SCALE GENOMIC DNA]</scope>
    <source>
        <strain evidence="3 4">ULC007</strain>
    </source>
</reference>
<feature type="signal peptide" evidence="2">
    <location>
        <begin position="1"/>
        <end position="24"/>
    </location>
</feature>
<dbReference type="PROSITE" id="PS51257">
    <property type="entry name" value="PROKAR_LIPOPROTEIN"/>
    <property type="match status" value="1"/>
</dbReference>
<protein>
    <recommendedName>
        <fullName evidence="5">Aspartyl protease</fullName>
    </recommendedName>
</protein>
<reference evidence="3 4" key="1">
    <citation type="submission" date="2018-02" db="EMBL/GenBank/DDBJ databases">
        <authorList>
            <person name="Cohen D.B."/>
            <person name="Kent A.D."/>
        </authorList>
    </citation>
    <scope>NUCLEOTIDE SEQUENCE [LARGE SCALE GENOMIC DNA]</scope>
    <source>
        <strain evidence="3 4">ULC007</strain>
    </source>
</reference>
<keyword evidence="2" id="KW-0732">Signal</keyword>
<dbReference type="Proteomes" id="UP000238634">
    <property type="component" value="Unassembled WGS sequence"/>
</dbReference>
<dbReference type="CDD" id="cd05483">
    <property type="entry name" value="retropepsin_like_bacteria"/>
    <property type="match status" value="1"/>
</dbReference>
<dbReference type="Gene3D" id="2.40.70.10">
    <property type="entry name" value="Acid Proteases"/>
    <property type="match status" value="1"/>
</dbReference>
<dbReference type="RefSeq" id="WP_083583189.1">
    <property type="nucleotide sequence ID" value="NZ_MPPI01000043.1"/>
</dbReference>
<dbReference type="EMBL" id="PVWG01000040">
    <property type="protein sequence ID" value="PSB16559.1"/>
    <property type="molecule type" value="Genomic_DNA"/>
</dbReference>
<comment type="caution">
    <text evidence="3">The sequence shown here is derived from an EMBL/GenBank/DDBJ whole genome shotgun (WGS) entry which is preliminary data.</text>
</comment>
<dbReference type="SUPFAM" id="SSF50630">
    <property type="entry name" value="Acid proteases"/>
    <property type="match status" value="1"/>
</dbReference>
<name>A0A2T1D7V0_9CYAN</name>
<gene>
    <name evidence="3" type="ORF">C7B65_21330</name>
</gene>
<evidence type="ECO:0000256" key="2">
    <source>
        <dbReference type="SAM" id="SignalP"/>
    </source>
</evidence>
<dbReference type="InterPro" id="IPR034122">
    <property type="entry name" value="Retropepsin-like_bacterial"/>
</dbReference>
<dbReference type="Pfam" id="PF13975">
    <property type="entry name" value="gag-asp_proteas"/>
    <property type="match status" value="1"/>
</dbReference>
<keyword evidence="4" id="KW-1185">Reference proteome</keyword>
<evidence type="ECO:0000256" key="1">
    <source>
        <dbReference type="SAM" id="Coils"/>
    </source>
</evidence>
<accession>A0A2T1D7V0</accession>
<proteinExistence type="predicted"/>
<dbReference type="AlphaFoldDB" id="A0A2T1D7V0"/>
<keyword evidence="1" id="KW-0175">Coiled coil</keyword>
<evidence type="ECO:0008006" key="5">
    <source>
        <dbReference type="Google" id="ProtNLM"/>
    </source>
</evidence>
<dbReference type="InterPro" id="IPR021109">
    <property type="entry name" value="Peptidase_aspartic_dom_sf"/>
</dbReference>
<sequence length="285" mass="30358">MLNSSRSSVSLWLFAGVLSVSSLACSRASSFSQGSSSTPEPKASAAVVSKPAAKSAKVSQSENYQLAIDKAQSAKSMSQSVQSAEDWKLVASRWQQAIALLKQVPKADPNKKLANQKLAEYQRSLASAQNRADQTGRDRGETLESKIVIDTPISDATAQASASSSGGSYRARIKYRQSRIPVIDVLFNGSRQFEMMVDTGASGTMITPDMAVELGAKIVGSTTGMTPAGQTEFAVAMIKSIRVGTRIIRNVPVTIGPVRLLGHDFFGGCDLSIKQETIEFQQCSG</sequence>
<evidence type="ECO:0000313" key="4">
    <source>
        <dbReference type="Proteomes" id="UP000238634"/>
    </source>
</evidence>
<dbReference type="STRING" id="1920490.GCA_001895925_05328"/>
<organism evidence="3 4">
    <name type="scientific">Phormidesmis priestleyi ULC007</name>
    <dbReference type="NCBI Taxonomy" id="1920490"/>
    <lineage>
        <taxon>Bacteria</taxon>
        <taxon>Bacillati</taxon>
        <taxon>Cyanobacteriota</taxon>
        <taxon>Cyanophyceae</taxon>
        <taxon>Leptolyngbyales</taxon>
        <taxon>Leptolyngbyaceae</taxon>
        <taxon>Phormidesmis</taxon>
    </lineage>
</organism>
<evidence type="ECO:0000313" key="3">
    <source>
        <dbReference type="EMBL" id="PSB16559.1"/>
    </source>
</evidence>
<dbReference type="OrthoDB" id="513120at2"/>
<feature type="coiled-coil region" evidence="1">
    <location>
        <begin position="111"/>
        <end position="138"/>
    </location>
</feature>
<feature type="chain" id="PRO_5015605864" description="Aspartyl protease" evidence="2">
    <location>
        <begin position="25"/>
        <end position="285"/>
    </location>
</feature>